<dbReference type="Pfam" id="PF04290">
    <property type="entry name" value="DctQ"/>
    <property type="match status" value="1"/>
</dbReference>
<evidence type="ECO:0000313" key="11">
    <source>
        <dbReference type="EMBL" id="MBD1548109.1"/>
    </source>
</evidence>
<keyword evidence="5 9" id="KW-0812">Transmembrane</keyword>
<evidence type="ECO:0000256" key="3">
    <source>
        <dbReference type="ARBA" id="ARBA00022475"/>
    </source>
</evidence>
<accession>A0A926SA19</accession>
<proteinExistence type="inferred from homology"/>
<sequence>MTTASAHRGKAADRVVLWTTRALSVLAALLLFSMMVLTFVDVWGRYIFSAPVPGGFEMTELMLATLIFAGLPLVTIGGEHITVDLIEFSVSPTLERFREGVISLVCAFMTGVLSREMWFKALEQLDYGDETAVLHIPVYPVTFFMCATAALTCLVLVVLAFQQIFGARKVQASGTN</sequence>
<dbReference type="EMBL" id="JABFCZ010000020">
    <property type="protein sequence ID" value="MBD1548109.1"/>
    <property type="molecule type" value="Genomic_DNA"/>
</dbReference>
<evidence type="ECO:0000256" key="1">
    <source>
        <dbReference type="ARBA" id="ARBA00004429"/>
    </source>
</evidence>
<evidence type="ECO:0000256" key="6">
    <source>
        <dbReference type="ARBA" id="ARBA00022989"/>
    </source>
</evidence>
<feature type="domain" description="Tripartite ATP-independent periplasmic transporters DctQ component" evidence="10">
    <location>
        <begin position="34"/>
        <end position="164"/>
    </location>
</feature>
<evidence type="ECO:0000259" key="10">
    <source>
        <dbReference type="Pfam" id="PF04290"/>
    </source>
</evidence>
<evidence type="ECO:0000256" key="8">
    <source>
        <dbReference type="ARBA" id="ARBA00038436"/>
    </source>
</evidence>
<dbReference type="GO" id="GO:0022857">
    <property type="term" value="F:transmembrane transporter activity"/>
    <property type="evidence" value="ECO:0007669"/>
    <property type="project" value="UniProtKB-UniRule"/>
</dbReference>
<dbReference type="Proteomes" id="UP000598467">
    <property type="component" value="Unassembled WGS sequence"/>
</dbReference>
<keyword evidence="3" id="KW-1003">Cell membrane</keyword>
<dbReference type="InterPro" id="IPR055348">
    <property type="entry name" value="DctQ"/>
</dbReference>
<feature type="transmembrane region" description="Helical" evidence="9">
    <location>
        <begin position="138"/>
        <end position="161"/>
    </location>
</feature>
<comment type="caution">
    <text evidence="11">The sequence shown here is derived from an EMBL/GenBank/DDBJ whole genome shotgun (WGS) entry which is preliminary data.</text>
</comment>
<dbReference type="GO" id="GO:0005886">
    <property type="term" value="C:plasma membrane"/>
    <property type="evidence" value="ECO:0007669"/>
    <property type="project" value="UniProtKB-SubCell"/>
</dbReference>
<comment type="function">
    <text evidence="9">Part of the tripartite ATP-independent periplasmic (TRAP) transport system.</text>
</comment>
<evidence type="ECO:0000256" key="5">
    <source>
        <dbReference type="ARBA" id="ARBA00022692"/>
    </source>
</evidence>
<dbReference type="RefSeq" id="WP_190292849.1">
    <property type="nucleotide sequence ID" value="NZ_JABFCZ010000020.1"/>
</dbReference>
<evidence type="ECO:0000256" key="7">
    <source>
        <dbReference type="ARBA" id="ARBA00023136"/>
    </source>
</evidence>
<dbReference type="InterPro" id="IPR007387">
    <property type="entry name" value="TRAP_DctQ"/>
</dbReference>
<gene>
    <name evidence="11" type="ORF">HK439_17730</name>
</gene>
<protein>
    <recommendedName>
        <fullName evidence="9">TRAP transporter small permease protein</fullName>
    </recommendedName>
</protein>
<organism evidence="11 12">
    <name type="scientific">Roseibium aggregatum</name>
    <dbReference type="NCBI Taxonomy" id="187304"/>
    <lineage>
        <taxon>Bacteria</taxon>
        <taxon>Pseudomonadati</taxon>
        <taxon>Pseudomonadota</taxon>
        <taxon>Alphaproteobacteria</taxon>
        <taxon>Hyphomicrobiales</taxon>
        <taxon>Stappiaceae</taxon>
        <taxon>Roseibium</taxon>
    </lineage>
</organism>
<dbReference type="PANTHER" id="PTHR35011">
    <property type="entry name" value="2,3-DIKETO-L-GULONATE TRAP TRANSPORTER SMALL PERMEASE PROTEIN YIAM"/>
    <property type="match status" value="1"/>
</dbReference>
<keyword evidence="7 9" id="KW-0472">Membrane</keyword>
<keyword evidence="2 9" id="KW-0813">Transport</keyword>
<feature type="transmembrane region" description="Helical" evidence="9">
    <location>
        <begin position="63"/>
        <end position="88"/>
    </location>
</feature>
<name>A0A926SA19_9HYPH</name>
<evidence type="ECO:0000256" key="2">
    <source>
        <dbReference type="ARBA" id="ARBA00022448"/>
    </source>
</evidence>
<evidence type="ECO:0000313" key="12">
    <source>
        <dbReference type="Proteomes" id="UP000598467"/>
    </source>
</evidence>
<comment type="similarity">
    <text evidence="8 9">Belongs to the TRAP transporter small permease family.</text>
</comment>
<dbReference type="PANTHER" id="PTHR35011:SF2">
    <property type="entry name" value="2,3-DIKETO-L-GULONATE TRAP TRANSPORTER SMALL PERMEASE PROTEIN YIAM"/>
    <property type="match status" value="1"/>
</dbReference>
<evidence type="ECO:0000256" key="9">
    <source>
        <dbReference type="RuleBase" id="RU369079"/>
    </source>
</evidence>
<comment type="subcellular location">
    <subcellularLocation>
        <location evidence="1 9">Cell inner membrane</location>
        <topology evidence="1 9">Multi-pass membrane protein</topology>
    </subcellularLocation>
</comment>
<keyword evidence="4 9" id="KW-0997">Cell inner membrane</keyword>
<reference evidence="11" key="1">
    <citation type="submission" date="2020-05" db="EMBL/GenBank/DDBJ databases">
        <title>Identification of trans-AT polyketide cluster in two marine bacteria, producers of a novel glutaramide-containing polyketide sesbanimide D and analogs.</title>
        <authorList>
            <person name="Kacar D."/>
            <person name="Rodriguez P."/>
            <person name="Canedo L."/>
            <person name="Gonzalez E."/>
            <person name="Galan B."/>
            <person name="De La Calle F."/>
            <person name="Garcia J.L."/>
        </authorList>
    </citation>
    <scope>NUCLEOTIDE SEQUENCE</scope>
    <source>
        <strain evidence="11">PHM038</strain>
    </source>
</reference>
<keyword evidence="6 9" id="KW-1133">Transmembrane helix</keyword>
<feature type="transmembrane region" description="Helical" evidence="9">
    <location>
        <begin position="21"/>
        <end position="43"/>
    </location>
</feature>
<dbReference type="AlphaFoldDB" id="A0A926SA19"/>
<feature type="transmembrane region" description="Helical" evidence="9">
    <location>
        <begin position="100"/>
        <end position="118"/>
    </location>
</feature>
<dbReference type="GO" id="GO:0015740">
    <property type="term" value="P:C4-dicarboxylate transport"/>
    <property type="evidence" value="ECO:0007669"/>
    <property type="project" value="TreeGrafter"/>
</dbReference>
<comment type="subunit">
    <text evidence="9">The complex comprises the extracytoplasmic solute receptor protein and the two transmembrane proteins.</text>
</comment>
<evidence type="ECO:0000256" key="4">
    <source>
        <dbReference type="ARBA" id="ARBA00022519"/>
    </source>
</evidence>